<organism evidence="1 2">
    <name type="scientific">Estrella lausannensis</name>
    <dbReference type="NCBI Taxonomy" id="483423"/>
    <lineage>
        <taxon>Bacteria</taxon>
        <taxon>Pseudomonadati</taxon>
        <taxon>Chlamydiota</taxon>
        <taxon>Chlamydiia</taxon>
        <taxon>Parachlamydiales</taxon>
        <taxon>Candidatus Criblamydiaceae</taxon>
        <taxon>Estrella</taxon>
    </lineage>
</organism>
<protein>
    <submittedName>
        <fullName evidence="1">Uncharacterized protein</fullName>
    </submittedName>
</protein>
<evidence type="ECO:0000313" key="1">
    <source>
        <dbReference type="EMBL" id="CRX38250.1"/>
    </source>
</evidence>
<evidence type="ECO:0000313" key="2">
    <source>
        <dbReference type="Proteomes" id="UP000220251"/>
    </source>
</evidence>
<keyword evidence="2" id="KW-1185">Reference proteome</keyword>
<dbReference type="AlphaFoldDB" id="A0A0H5E4S7"/>
<dbReference type="Proteomes" id="UP000220251">
    <property type="component" value="Unassembled WGS sequence"/>
</dbReference>
<reference evidence="2" key="1">
    <citation type="submission" date="2015-06" db="EMBL/GenBank/DDBJ databases">
        <authorList>
            <person name="Bertelli C."/>
        </authorList>
    </citation>
    <scope>NUCLEOTIDE SEQUENCE [LARGE SCALE GENOMIC DNA]</scope>
    <source>
        <strain evidence="2">CRIB-30</strain>
    </source>
</reference>
<proteinExistence type="predicted"/>
<dbReference type="EMBL" id="CWGJ01000011">
    <property type="protein sequence ID" value="CRX38250.1"/>
    <property type="molecule type" value="Genomic_DNA"/>
</dbReference>
<accession>A0A0H5E4S7</accession>
<dbReference type="RefSeq" id="WP_143406436.1">
    <property type="nucleotide sequence ID" value="NZ_CWGJ01000011.1"/>
</dbReference>
<sequence>MPLTKLENFSEPLVDIEKQEIEFYEFFDRSDRQEVKAWIEKIGELIKKISATTAKNIRVFEYFGMGQGDYYYLDLASQCRVINSEDLKYGKGPTIEYAREIVYDESFDQFTLLMPGRREVLAAAMRQ</sequence>
<gene>
    <name evidence="1" type="ORF">ELAC_0901</name>
</gene>
<name>A0A0H5E4S7_9BACT</name>